<dbReference type="RefSeq" id="XP_034255307.1">
    <property type="nucleotide sequence ID" value="XM_034399416.1"/>
</dbReference>
<reference evidence="3" key="1">
    <citation type="submission" date="2025-08" db="UniProtKB">
        <authorList>
            <consortium name="RefSeq"/>
        </authorList>
    </citation>
    <scope>IDENTIFICATION</scope>
    <source>
        <tissue evidence="3">Total insect</tissue>
    </source>
</reference>
<protein>
    <submittedName>
        <fullName evidence="3">Uncharacterized protein LOC117653619</fullName>
    </submittedName>
</protein>
<evidence type="ECO:0000256" key="1">
    <source>
        <dbReference type="SAM" id="MobiDB-lite"/>
    </source>
</evidence>
<dbReference type="AlphaFoldDB" id="A0A6P9AB10"/>
<keyword evidence="2" id="KW-1185">Reference proteome</keyword>
<organism evidence="3">
    <name type="scientific">Thrips palmi</name>
    <name type="common">Melon thrips</name>
    <dbReference type="NCBI Taxonomy" id="161013"/>
    <lineage>
        <taxon>Eukaryota</taxon>
        <taxon>Metazoa</taxon>
        <taxon>Ecdysozoa</taxon>
        <taxon>Arthropoda</taxon>
        <taxon>Hexapoda</taxon>
        <taxon>Insecta</taxon>
        <taxon>Pterygota</taxon>
        <taxon>Neoptera</taxon>
        <taxon>Paraneoptera</taxon>
        <taxon>Thysanoptera</taxon>
        <taxon>Terebrantia</taxon>
        <taxon>Thripoidea</taxon>
        <taxon>Thripidae</taxon>
        <taxon>Thrips</taxon>
    </lineage>
</organism>
<dbReference type="Proteomes" id="UP000515158">
    <property type="component" value="Unplaced"/>
</dbReference>
<dbReference type="InParanoid" id="A0A6P9AB10"/>
<gene>
    <name evidence="3" type="primary">LOC117653619</name>
</gene>
<evidence type="ECO:0000313" key="2">
    <source>
        <dbReference type="Proteomes" id="UP000515158"/>
    </source>
</evidence>
<feature type="region of interest" description="Disordered" evidence="1">
    <location>
        <begin position="18"/>
        <end position="38"/>
    </location>
</feature>
<name>A0A6P9AB10_THRPL</name>
<accession>A0A6P9AB10</accession>
<dbReference type="KEGG" id="tpal:117653619"/>
<dbReference type="GeneID" id="117653619"/>
<evidence type="ECO:0000313" key="3">
    <source>
        <dbReference type="RefSeq" id="XP_034255307.1"/>
    </source>
</evidence>
<proteinExistence type="predicted"/>
<sequence length="94" mass="10461">MDPRSSIALLQIIREVTESSSEEENIEDHDSSSSSEDDASILKALAGAICLTKKRGPPVKRPQIEGFVDNIVQKYTDEEFKSHFSPDVFLSFCV</sequence>